<dbReference type="RefSeq" id="WP_015770746.1">
    <property type="nucleotide sequence ID" value="NC_013174.1"/>
</dbReference>
<keyword evidence="5 8" id="KW-1133">Transmembrane helix</keyword>
<keyword evidence="6" id="KW-0406">Ion transport</keyword>
<evidence type="ECO:0000256" key="5">
    <source>
        <dbReference type="ARBA" id="ARBA00022989"/>
    </source>
</evidence>
<name>C7R058_JONDD</name>
<keyword evidence="4 8" id="KW-0812">Transmembrane</keyword>
<dbReference type="EMBL" id="CP001706">
    <property type="protein sequence ID" value="ACV08117.1"/>
    <property type="molecule type" value="Genomic_DNA"/>
</dbReference>
<dbReference type="PANTHER" id="PTHR11562:SF17">
    <property type="entry name" value="RE54080P-RELATED"/>
    <property type="match status" value="1"/>
</dbReference>
<dbReference type="InterPro" id="IPR058533">
    <property type="entry name" value="Cation_efflux_TM"/>
</dbReference>
<dbReference type="PANTHER" id="PTHR11562">
    <property type="entry name" value="CATION EFFLUX PROTEIN/ ZINC TRANSPORTER"/>
    <property type="match status" value="1"/>
</dbReference>
<dbReference type="InterPro" id="IPR027470">
    <property type="entry name" value="Cation_efflux_CTD"/>
</dbReference>
<dbReference type="SUPFAM" id="SSF160240">
    <property type="entry name" value="Cation efflux protein cytoplasmic domain-like"/>
    <property type="match status" value="1"/>
</dbReference>
<dbReference type="Gene3D" id="1.20.1510.10">
    <property type="entry name" value="Cation efflux protein transmembrane domain"/>
    <property type="match status" value="1"/>
</dbReference>
<feature type="transmembrane region" description="Helical" evidence="8">
    <location>
        <begin position="161"/>
        <end position="183"/>
    </location>
</feature>
<feature type="domain" description="Cation efflux protein transmembrane" evidence="9">
    <location>
        <begin position="25"/>
        <end position="214"/>
    </location>
</feature>
<evidence type="ECO:0000256" key="7">
    <source>
        <dbReference type="ARBA" id="ARBA00023136"/>
    </source>
</evidence>
<feature type="transmembrane region" description="Helical" evidence="8">
    <location>
        <begin position="23"/>
        <end position="47"/>
    </location>
</feature>
<dbReference type="InterPro" id="IPR050681">
    <property type="entry name" value="CDF/SLC30A"/>
</dbReference>
<evidence type="ECO:0000256" key="2">
    <source>
        <dbReference type="ARBA" id="ARBA00008873"/>
    </source>
</evidence>
<dbReference type="eggNOG" id="COG1230">
    <property type="taxonomic scope" value="Bacteria"/>
</dbReference>
<dbReference type="STRING" id="471856.Jden_0452"/>
<keyword evidence="12" id="KW-1185">Reference proteome</keyword>
<protein>
    <submittedName>
        <fullName evidence="11">Cation diffusion facilitator family transporter</fullName>
    </submittedName>
</protein>
<comment type="similarity">
    <text evidence="2">Belongs to the cation diffusion facilitator (CDF) transporter (TC 2.A.4) family. SLC30A subfamily.</text>
</comment>
<dbReference type="Pfam" id="PF16916">
    <property type="entry name" value="ZT_dimer"/>
    <property type="match status" value="1"/>
</dbReference>
<evidence type="ECO:0000256" key="6">
    <source>
        <dbReference type="ARBA" id="ARBA00023065"/>
    </source>
</evidence>
<dbReference type="OrthoDB" id="9809646at2"/>
<evidence type="ECO:0000256" key="3">
    <source>
        <dbReference type="ARBA" id="ARBA00022448"/>
    </source>
</evidence>
<accession>C7R058</accession>
<evidence type="ECO:0000259" key="10">
    <source>
        <dbReference type="Pfam" id="PF16916"/>
    </source>
</evidence>
<sequence>MPHNHTPPPPRDHDAAYRHRRALLWALALTASVMIIEFIVGINIGSLALLADAAHMATDTTALLLAALTAHATTRPSPAHRSFGLLRLEVLTATINALLLTGLCITIVAEAITRIGSPTTIPPHTLLVTATIGLLINLISWRILHPSAQQSINVNAARLEVLADLIGSVTVILTALLLAWTGWWWLDSLAAISLAVLIIPRTAHILRDTIRILLEAAPRTTSIPDLTAALATLPGVRQVHDVHVWTITTGVTSASAHLLTAPGTPHATLLPQALQLLSHRYAIDHATIQIEENRRVCHGTPSLPCTPAQ</sequence>
<evidence type="ECO:0000259" key="9">
    <source>
        <dbReference type="Pfam" id="PF01545"/>
    </source>
</evidence>
<dbReference type="KEGG" id="jde:Jden_0452"/>
<dbReference type="Pfam" id="PF01545">
    <property type="entry name" value="Cation_efflux"/>
    <property type="match status" value="1"/>
</dbReference>
<dbReference type="SUPFAM" id="SSF161111">
    <property type="entry name" value="Cation efflux protein transmembrane domain-like"/>
    <property type="match status" value="1"/>
</dbReference>
<feature type="transmembrane region" description="Helical" evidence="8">
    <location>
        <begin position="85"/>
        <end position="109"/>
    </location>
</feature>
<evidence type="ECO:0000313" key="12">
    <source>
        <dbReference type="Proteomes" id="UP000000628"/>
    </source>
</evidence>
<dbReference type="GO" id="GO:0005385">
    <property type="term" value="F:zinc ion transmembrane transporter activity"/>
    <property type="evidence" value="ECO:0007669"/>
    <property type="project" value="TreeGrafter"/>
</dbReference>
<dbReference type="Proteomes" id="UP000000628">
    <property type="component" value="Chromosome"/>
</dbReference>
<dbReference type="NCBIfam" id="TIGR01297">
    <property type="entry name" value="CDF"/>
    <property type="match status" value="1"/>
</dbReference>
<keyword evidence="3" id="KW-0813">Transport</keyword>
<dbReference type="GO" id="GO:0005886">
    <property type="term" value="C:plasma membrane"/>
    <property type="evidence" value="ECO:0007669"/>
    <property type="project" value="TreeGrafter"/>
</dbReference>
<dbReference type="AlphaFoldDB" id="C7R058"/>
<comment type="subcellular location">
    <subcellularLocation>
        <location evidence="1">Membrane</location>
        <topology evidence="1">Multi-pass membrane protein</topology>
    </subcellularLocation>
</comment>
<feature type="transmembrane region" description="Helical" evidence="8">
    <location>
        <begin position="121"/>
        <end position="140"/>
    </location>
</feature>
<gene>
    <name evidence="11" type="ordered locus">Jden_0452</name>
</gene>
<dbReference type="InterPro" id="IPR036837">
    <property type="entry name" value="Cation_efflux_CTD_sf"/>
</dbReference>
<feature type="domain" description="Cation efflux protein cytoplasmic" evidence="10">
    <location>
        <begin position="223"/>
        <end position="292"/>
    </location>
</feature>
<organism evidence="11 12">
    <name type="scientific">Jonesia denitrificans (strain ATCC 14870 / DSM 20603 / BCRC 15368 / CIP 55.134 / JCM 11481 / NBRC 15587 / NCTC 10816 / Prevot 55134)</name>
    <name type="common">Listeria denitrificans</name>
    <dbReference type="NCBI Taxonomy" id="471856"/>
    <lineage>
        <taxon>Bacteria</taxon>
        <taxon>Bacillati</taxon>
        <taxon>Actinomycetota</taxon>
        <taxon>Actinomycetes</taxon>
        <taxon>Micrococcales</taxon>
        <taxon>Jonesiaceae</taxon>
        <taxon>Jonesia</taxon>
    </lineage>
</organism>
<evidence type="ECO:0000256" key="4">
    <source>
        <dbReference type="ARBA" id="ARBA00022692"/>
    </source>
</evidence>
<evidence type="ECO:0000256" key="8">
    <source>
        <dbReference type="SAM" id="Phobius"/>
    </source>
</evidence>
<evidence type="ECO:0000256" key="1">
    <source>
        <dbReference type="ARBA" id="ARBA00004141"/>
    </source>
</evidence>
<proteinExistence type="inferred from homology"/>
<reference evidence="11 12" key="1">
    <citation type="journal article" date="2009" name="Stand. Genomic Sci.">
        <title>Complete genome sequence of Jonesia denitrificans type strain (Prevot 55134).</title>
        <authorList>
            <person name="Pukall R."/>
            <person name="Gehrich-Schroter G."/>
            <person name="Lapidus A."/>
            <person name="Nolan M."/>
            <person name="Glavina Del Rio T."/>
            <person name="Lucas S."/>
            <person name="Chen F."/>
            <person name="Tice H."/>
            <person name="Pitluck S."/>
            <person name="Cheng J.F."/>
            <person name="Copeland A."/>
            <person name="Saunders E."/>
            <person name="Brettin T."/>
            <person name="Detter J.C."/>
            <person name="Bruce D."/>
            <person name="Goodwin L."/>
            <person name="Pati A."/>
            <person name="Ivanova N."/>
            <person name="Mavromatis K."/>
            <person name="Ovchinnikova G."/>
            <person name="Chen A."/>
            <person name="Palaniappan K."/>
            <person name="Land M."/>
            <person name="Hauser L."/>
            <person name="Chang Y.J."/>
            <person name="Jeffries C.D."/>
            <person name="Chain P."/>
            <person name="Goker M."/>
            <person name="Bristow J."/>
            <person name="Eisen J.A."/>
            <person name="Markowitz V."/>
            <person name="Hugenholtz P."/>
            <person name="Kyrpides N.C."/>
            <person name="Klenk H.P."/>
            <person name="Han C."/>
        </authorList>
    </citation>
    <scope>NUCLEOTIDE SEQUENCE [LARGE SCALE GENOMIC DNA]</scope>
    <source>
        <strain evidence="12">ATCC 14870 / DSM 20603 / BCRC 15368 / CIP 55.134 / JCM 11481 / NBRC 15587 / NCTC 10816 / Prevot 55134</strain>
    </source>
</reference>
<dbReference type="HOGENOM" id="CLU_013430_0_0_11"/>
<evidence type="ECO:0000313" key="11">
    <source>
        <dbReference type="EMBL" id="ACV08117.1"/>
    </source>
</evidence>
<keyword evidence="7 8" id="KW-0472">Membrane</keyword>
<dbReference type="InterPro" id="IPR002524">
    <property type="entry name" value="Cation_efflux"/>
</dbReference>
<dbReference type="InterPro" id="IPR027469">
    <property type="entry name" value="Cation_efflux_TMD_sf"/>
</dbReference>